<dbReference type="Proteomes" id="UP000298234">
    <property type="component" value="Unassembled WGS sequence"/>
</dbReference>
<evidence type="ECO:0000259" key="1">
    <source>
        <dbReference type="SMART" id="SM00953"/>
    </source>
</evidence>
<accession>A0AAX2RPH0</accession>
<comment type="caution">
    <text evidence="2">The sequence shown here is derived from an EMBL/GenBank/DDBJ whole genome shotgun (WGS) entry which is preliminary data.</text>
</comment>
<feature type="domain" description="RES" evidence="1">
    <location>
        <begin position="210"/>
        <end position="369"/>
    </location>
</feature>
<dbReference type="Pfam" id="PF08808">
    <property type="entry name" value="RES"/>
    <property type="match status" value="1"/>
</dbReference>
<dbReference type="RefSeq" id="WP_134256406.1">
    <property type="nucleotide sequence ID" value="NZ_SNSF01000008.1"/>
</dbReference>
<organism evidence="2 3">
    <name type="scientific">Burkholderia cepacia</name>
    <name type="common">Pseudomonas cepacia</name>
    <dbReference type="NCBI Taxonomy" id="292"/>
    <lineage>
        <taxon>Bacteria</taxon>
        <taxon>Pseudomonadati</taxon>
        <taxon>Pseudomonadota</taxon>
        <taxon>Betaproteobacteria</taxon>
        <taxon>Burkholderiales</taxon>
        <taxon>Burkholderiaceae</taxon>
        <taxon>Burkholderia</taxon>
        <taxon>Burkholderia cepacia complex</taxon>
    </lineage>
</organism>
<dbReference type="InterPro" id="IPR014914">
    <property type="entry name" value="RES_dom"/>
</dbReference>
<evidence type="ECO:0000313" key="3">
    <source>
        <dbReference type="Proteomes" id="UP000298234"/>
    </source>
</evidence>
<reference evidence="2 3" key="1">
    <citation type="submission" date="2019-03" db="EMBL/GenBank/DDBJ databases">
        <title>Burkholderia cepacia outbreak.</title>
        <authorList>
            <person name="Farzana R."/>
            <person name="Walsh T.R."/>
        </authorList>
    </citation>
    <scope>NUCLEOTIDE SEQUENCE [LARGE SCALE GENOMIC DNA]</scope>
    <source>
        <strain evidence="3">d13</strain>
    </source>
</reference>
<name>A0AAX2RPH0_BURCE</name>
<evidence type="ECO:0000313" key="2">
    <source>
        <dbReference type="EMBL" id="TEU46113.1"/>
    </source>
</evidence>
<sequence length="426" mass="49222">MPDHICYECFEDSFLRERVQREGTINECRVCDERREGISVEQLAEWLEPVMRDNLGWGREVPDFGGGDSDRISYRRLGDPLEYWVQTFLGQYFDFQSEIIDAVIDSEFIYPGDAEEAFWDETMDYEEVKHSGGDFGLAWRETLQEVRHRRRFFSEKARKFFAELFADVEHMHLPSKPRSPVVRTLRTGRRLYRARVITSTSLLSEMVADPLAHIGPPPQHLARAGRMNADGISVFYGSLESATCLAEMRPAIGNDIALIELRTNRPLRVLDFPRLERARSSKPLSYFQPDFQQQRKRRNFLKILHALISQPVTPGHESDYLITQTMAEFLSHVASPSFDGILFKSTQHQNGTNIVLFPNATLDDAGEPLPLPVTLTDGKVNLFRTESISYSHAKLDFYRREDSDEIIVFRDDEPQPDDAHWDDWPD</sequence>
<dbReference type="SMART" id="SM00953">
    <property type="entry name" value="RES"/>
    <property type="match status" value="1"/>
</dbReference>
<gene>
    <name evidence="2" type="ORF">E3D37_18030</name>
</gene>
<dbReference type="AlphaFoldDB" id="A0AAX2RPH0"/>
<proteinExistence type="predicted"/>
<dbReference type="EMBL" id="SNSQ01000019">
    <property type="protein sequence ID" value="TEU46113.1"/>
    <property type="molecule type" value="Genomic_DNA"/>
</dbReference>
<protein>
    <submittedName>
        <fullName evidence="2">RES domain-containing protein</fullName>
    </submittedName>
</protein>